<dbReference type="Proteomes" id="UP000000748">
    <property type="component" value="Chromosome"/>
</dbReference>
<proteinExistence type="predicted"/>
<organism evidence="1 2">
    <name type="scientific">Escherichia coli O81 (strain ED1a)</name>
    <dbReference type="NCBI Taxonomy" id="585397"/>
    <lineage>
        <taxon>Bacteria</taxon>
        <taxon>Pseudomonadati</taxon>
        <taxon>Pseudomonadota</taxon>
        <taxon>Gammaproteobacteria</taxon>
        <taxon>Enterobacterales</taxon>
        <taxon>Enterobacteriaceae</taxon>
        <taxon>Escherichia</taxon>
    </lineage>
</organism>
<dbReference type="EMBL" id="CU928162">
    <property type="protein sequence ID" value="CAR07115.1"/>
    <property type="molecule type" value="Genomic_DNA"/>
</dbReference>
<dbReference type="HOGENOM" id="CLU_2896911_0_0_6"/>
<sequence length="62" mass="7128">MLLPPPERGKKSPRIAAFIPRRRAEFFTHKTPRLPGNKNRFSLAIAEQKQRGVMGFINARNL</sequence>
<reference evidence="2" key="1">
    <citation type="journal article" date="2009" name="PLoS Genet.">
        <title>Organised genome dynamics in the Escherichia coli species results in highly diverse adaptive paths.</title>
        <authorList>
            <person name="Touchon M."/>
            <person name="Hoede C."/>
            <person name="Tenaillon O."/>
            <person name="Barbe V."/>
            <person name="Baeriswyl S."/>
            <person name="Bidet P."/>
            <person name="Bingen E."/>
            <person name="Bonacorsi S."/>
            <person name="Bouchier C."/>
            <person name="Bouvet O."/>
            <person name="Calteau A."/>
            <person name="Chiapello H."/>
            <person name="Clermont O."/>
            <person name="Cruveiller S."/>
            <person name="Danchin A."/>
            <person name="Diard M."/>
            <person name="Dossat C."/>
            <person name="Karoui M.E."/>
            <person name="Frapy E."/>
            <person name="Garry L."/>
            <person name="Ghigo J.M."/>
            <person name="Gilles A.M."/>
            <person name="Johnson J."/>
            <person name="Le Bouguenec C."/>
            <person name="Lescat M."/>
            <person name="Mangenot S."/>
            <person name="Martinez-Jehanne V."/>
            <person name="Matic I."/>
            <person name="Nassif X."/>
            <person name="Oztas S."/>
            <person name="Petit M.A."/>
            <person name="Pichon C."/>
            <person name="Rouy Z."/>
            <person name="Ruf C.S."/>
            <person name="Schneider D."/>
            <person name="Tourret J."/>
            <person name="Vacherie B."/>
            <person name="Vallenet D."/>
            <person name="Medigue C."/>
            <person name="Rocha E.P.C."/>
            <person name="Denamur E."/>
        </authorList>
    </citation>
    <scope>NUCLEOTIDE SEQUENCE [LARGE SCALE GENOMIC DNA]</scope>
    <source>
        <strain evidence="2">ED1a</strain>
    </source>
</reference>
<gene>
    <name evidence="1" type="ordered locus">ECED1_0913</name>
</gene>
<dbReference type="KEGG" id="ecq:ECED1_0913"/>
<name>B7MS01_ECO81</name>
<accession>B7MS01</accession>
<evidence type="ECO:0000313" key="1">
    <source>
        <dbReference type="EMBL" id="CAR07115.1"/>
    </source>
</evidence>
<dbReference type="AlphaFoldDB" id="B7MS01"/>
<protein>
    <submittedName>
        <fullName evidence="1">Uncharacterized protein</fullName>
    </submittedName>
</protein>
<evidence type="ECO:0000313" key="2">
    <source>
        <dbReference type="Proteomes" id="UP000000748"/>
    </source>
</evidence>